<protein>
    <recommendedName>
        <fullName evidence="2">Apple domain-containing protein</fullName>
    </recommendedName>
</protein>
<feature type="domain" description="Apple" evidence="2">
    <location>
        <begin position="229"/>
        <end position="301"/>
    </location>
</feature>
<feature type="chain" id="PRO_5045285308" description="Apple domain-containing protein" evidence="1">
    <location>
        <begin position="29"/>
        <end position="373"/>
    </location>
</feature>
<dbReference type="Proteomes" id="UP000690515">
    <property type="component" value="Unassembled WGS sequence"/>
</dbReference>
<dbReference type="Pfam" id="PF00024">
    <property type="entry name" value="PAN_1"/>
    <property type="match status" value="2"/>
</dbReference>
<dbReference type="InterPro" id="IPR024079">
    <property type="entry name" value="MetalloPept_cat_dom_sf"/>
</dbReference>
<proteinExistence type="predicted"/>
<dbReference type="SUPFAM" id="SSF55486">
    <property type="entry name" value="Metalloproteases ('zincins'), catalytic domain"/>
    <property type="match status" value="1"/>
</dbReference>
<organism evidence="3 4">
    <name type="scientific">Zooshikella harenae</name>
    <dbReference type="NCBI Taxonomy" id="2827238"/>
    <lineage>
        <taxon>Bacteria</taxon>
        <taxon>Pseudomonadati</taxon>
        <taxon>Pseudomonadota</taxon>
        <taxon>Gammaproteobacteria</taxon>
        <taxon>Oceanospirillales</taxon>
        <taxon>Zooshikellaceae</taxon>
        <taxon>Zooshikella</taxon>
    </lineage>
</organism>
<dbReference type="InterPro" id="IPR003609">
    <property type="entry name" value="Pan_app"/>
</dbReference>
<reference evidence="3 4" key="1">
    <citation type="submission" date="2021-04" db="EMBL/GenBank/DDBJ databases">
        <authorList>
            <person name="Pira H."/>
            <person name="Risdian C."/>
            <person name="Wink J."/>
        </authorList>
    </citation>
    <scope>NUCLEOTIDE SEQUENCE [LARGE SCALE GENOMIC DNA]</scope>
    <source>
        <strain evidence="3 4">WH53</strain>
    </source>
</reference>
<comment type="caution">
    <text evidence="3">The sequence shown here is derived from an EMBL/GenBank/DDBJ whole genome shotgun (WGS) entry which is preliminary data.</text>
</comment>
<dbReference type="SMART" id="SM00473">
    <property type="entry name" value="PAN_AP"/>
    <property type="match status" value="2"/>
</dbReference>
<accession>A0ABS5ZIV6</accession>
<evidence type="ECO:0000256" key="1">
    <source>
        <dbReference type="SAM" id="SignalP"/>
    </source>
</evidence>
<evidence type="ECO:0000259" key="2">
    <source>
        <dbReference type="SMART" id="SM00473"/>
    </source>
</evidence>
<evidence type="ECO:0000313" key="4">
    <source>
        <dbReference type="Proteomes" id="UP000690515"/>
    </source>
</evidence>
<name>A0ABS5ZIV6_9GAMM</name>
<dbReference type="RefSeq" id="WP_215822284.1">
    <property type="nucleotide sequence ID" value="NZ_JAGSOY010000133.1"/>
</dbReference>
<dbReference type="EMBL" id="JAGSOY010000133">
    <property type="protein sequence ID" value="MBU2714008.1"/>
    <property type="molecule type" value="Genomic_DNA"/>
</dbReference>
<sequence length="373" mass="41160">MKKIKIIAITTLLSLSGALSFVSQNLLAQPSKTVRVLYIIPSDAERADRASLVTKAVEHNQKKWADYGATFVAESIAVINSDKTSNWFLTNNDGFHGQNKQWYWLGNAWNTAKSWYSDAENFDSNHKYIIFLEVDHASANSGAAAAANFGAAVMPKGIIDSIEKGNYSAVGSIGHELGHTFGIPHEDCDNQSNPKGLMCNGGNYPNVKLTAFHYKHLFSDKNEDFFYEKPINSFTLKENSVLKGNITRTIQNTGLEECAKLCLIDDNCGSIVHFDSTCEFKGGQLENVWNISGYTSAVIKKPASESFIIGEDKVLTGVIWKTTQGLNFQQCASSCLANSDCNSFVHFNTTCEFKYGDLESAWDIQGYTSAVKR</sequence>
<keyword evidence="4" id="KW-1185">Reference proteome</keyword>
<dbReference type="Gene3D" id="3.40.390.10">
    <property type="entry name" value="Collagenase (Catalytic Domain)"/>
    <property type="match status" value="1"/>
</dbReference>
<evidence type="ECO:0000313" key="3">
    <source>
        <dbReference type="EMBL" id="MBU2714008.1"/>
    </source>
</evidence>
<keyword evidence="1" id="KW-0732">Signal</keyword>
<feature type="domain" description="Apple" evidence="2">
    <location>
        <begin position="302"/>
        <end position="373"/>
    </location>
</feature>
<gene>
    <name evidence="3" type="ORF">KCG35_23420</name>
</gene>
<feature type="signal peptide" evidence="1">
    <location>
        <begin position="1"/>
        <end position="28"/>
    </location>
</feature>